<dbReference type="GO" id="GO:0007265">
    <property type="term" value="P:Ras protein signal transduction"/>
    <property type="evidence" value="ECO:0007669"/>
    <property type="project" value="TreeGrafter"/>
</dbReference>
<dbReference type="Gene3D" id="1.20.870.10">
    <property type="entry name" value="Son of sevenless (SoS) protein Chain: S domain 1"/>
    <property type="match status" value="1"/>
</dbReference>
<dbReference type="InterPro" id="IPR023578">
    <property type="entry name" value="Ras_GEF_dom_sf"/>
</dbReference>
<accession>A0A6B2KYD9</accession>
<dbReference type="PROSITE" id="PS50009">
    <property type="entry name" value="RASGEF_CAT"/>
    <property type="match status" value="1"/>
</dbReference>
<feature type="domain" description="N-terminal Ras-GEF" evidence="5">
    <location>
        <begin position="12"/>
        <end position="129"/>
    </location>
</feature>
<dbReference type="PANTHER" id="PTHR23113:SF366">
    <property type="entry name" value="RAS GUANINE NUCLEOTIDE EXCHANGE FACTOR R"/>
    <property type="match status" value="1"/>
</dbReference>
<dbReference type="InterPro" id="IPR008937">
    <property type="entry name" value="Ras-like_GEF"/>
</dbReference>
<feature type="region of interest" description="Disordered" evidence="3">
    <location>
        <begin position="445"/>
        <end position="535"/>
    </location>
</feature>
<evidence type="ECO:0000259" key="4">
    <source>
        <dbReference type="PROSITE" id="PS50009"/>
    </source>
</evidence>
<dbReference type="GO" id="GO:0005085">
    <property type="term" value="F:guanyl-nucleotide exchange factor activity"/>
    <property type="evidence" value="ECO:0007669"/>
    <property type="project" value="UniProtKB-KW"/>
</dbReference>
<dbReference type="PANTHER" id="PTHR23113">
    <property type="entry name" value="GUANINE NUCLEOTIDE EXCHANGE FACTOR"/>
    <property type="match status" value="1"/>
</dbReference>
<evidence type="ECO:0000256" key="2">
    <source>
        <dbReference type="PROSITE-ProRule" id="PRU00168"/>
    </source>
</evidence>
<feature type="compositionally biased region" description="Pro residues" evidence="3">
    <location>
        <begin position="591"/>
        <end position="604"/>
    </location>
</feature>
<evidence type="ECO:0008006" key="7">
    <source>
        <dbReference type="Google" id="ProtNLM"/>
    </source>
</evidence>
<protein>
    <recommendedName>
        <fullName evidence="7">Ras-GEF domain-containing protein</fullName>
    </recommendedName>
</protein>
<feature type="region of interest" description="Disordered" evidence="3">
    <location>
        <begin position="570"/>
        <end position="608"/>
    </location>
</feature>
<evidence type="ECO:0000256" key="3">
    <source>
        <dbReference type="SAM" id="MobiDB-lite"/>
    </source>
</evidence>
<feature type="compositionally biased region" description="Basic and acidic residues" evidence="3">
    <location>
        <begin position="402"/>
        <end position="411"/>
    </location>
</feature>
<dbReference type="AlphaFoldDB" id="A0A6B2KYD9"/>
<dbReference type="InterPro" id="IPR000651">
    <property type="entry name" value="Ras-like_Gua-exchang_fac_N"/>
</dbReference>
<evidence type="ECO:0000256" key="1">
    <source>
        <dbReference type="ARBA" id="ARBA00022658"/>
    </source>
</evidence>
<proteinExistence type="predicted"/>
<dbReference type="InterPro" id="IPR001895">
    <property type="entry name" value="RASGEF_cat_dom"/>
</dbReference>
<feature type="domain" description="Ras-GEF" evidence="4">
    <location>
        <begin position="157"/>
        <end position="388"/>
    </location>
</feature>
<feature type="region of interest" description="Disordered" evidence="3">
    <location>
        <begin position="392"/>
        <end position="411"/>
    </location>
</feature>
<dbReference type="EMBL" id="GIBP01000814">
    <property type="protein sequence ID" value="NDV29783.1"/>
    <property type="molecule type" value="Transcribed_RNA"/>
</dbReference>
<feature type="compositionally biased region" description="Low complexity" evidence="3">
    <location>
        <begin position="474"/>
        <end position="483"/>
    </location>
</feature>
<keyword evidence="1 2" id="KW-0344">Guanine-nucleotide releasing factor</keyword>
<evidence type="ECO:0000259" key="5">
    <source>
        <dbReference type="PROSITE" id="PS50212"/>
    </source>
</evidence>
<dbReference type="GO" id="GO:0005886">
    <property type="term" value="C:plasma membrane"/>
    <property type="evidence" value="ECO:0007669"/>
    <property type="project" value="TreeGrafter"/>
</dbReference>
<dbReference type="Pfam" id="PF00617">
    <property type="entry name" value="RasGEF"/>
    <property type="match status" value="1"/>
</dbReference>
<organism evidence="6">
    <name type="scientific">Arcella intermedia</name>
    <dbReference type="NCBI Taxonomy" id="1963864"/>
    <lineage>
        <taxon>Eukaryota</taxon>
        <taxon>Amoebozoa</taxon>
        <taxon>Tubulinea</taxon>
        <taxon>Elardia</taxon>
        <taxon>Arcellinida</taxon>
        <taxon>Sphaerothecina</taxon>
        <taxon>Arcellidae</taxon>
        <taxon>Arcella</taxon>
    </lineage>
</organism>
<sequence length="732" mass="82553">MKNKVWTATKLDLSTQSTGTIEEIIKTMTERDSDKFFKTIISTYQSFTTPEDLLAGIVARFYPPSEESAATQQVKLSSAMVLKYWLKSQFDDFDENLVKGLHSVIGKEGTQEIFKNILPILDQKVKSSTFFKPHLPELEIPLPLSLSSPHEIILHSSPQIIAEQLALISSENFVKIQNRELLNQNWSKPKFQYLSPNVLSTIKRTDKISFWVATTILLTGNNEKQRADVIRKFIKIAEYVFELKDFHSLMGIVVGLSTSSINRLKKSWALLEEEETSIFKELETLVSPQSSFKCYREKLTRVEPPCVPTLAVYLSDLTFIDEGNNDLVDNKINIAKKELIYKVISKVQLYQTNTYPIRRLEPLYNYLNVLPRQDEKTLYKISLLVEPRGVDAPLTNSSPASLKEKKGEKSIRKSFLRKASYSFNDKEKPDKAKKAKSTKLDTGAMLCSIDSDSDTEDRRDESPAPASGKKPDFESSTSEMDTTSETHDWNMKLTSSPDLSASKKRPVRLQTTLRSPTAWKGSLSHRDSLESDTPMPNLPKLPALPIGFHLPELVQSSPLPLPSSLITPKPLNETFSSSSPIPATEATQPDIPIPKHLPPPPPTRPKQKTEYSMFSQVPVDSEEFELFVGSLKTNMAKMQLVGLYKVLLAFKGPVESGAENMKKLNETVLSIKKTYGMLLPIVCSFEEHQLITALFKKAESEVTVESDWEVLNRVSANIQDTLQLDYSNFSKK</sequence>
<dbReference type="PROSITE" id="PS50212">
    <property type="entry name" value="RASGEF_NTER"/>
    <property type="match status" value="1"/>
</dbReference>
<feature type="compositionally biased region" description="Polar residues" evidence="3">
    <location>
        <begin position="573"/>
        <end position="587"/>
    </location>
</feature>
<dbReference type="Gene3D" id="1.10.840.10">
    <property type="entry name" value="Ras guanine-nucleotide exchange factors catalytic domain"/>
    <property type="match status" value="1"/>
</dbReference>
<name>A0A6B2KYD9_9EUKA</name>
<reference evidence="6" key="1">
    <citation type="journal article" date="2020" name="J. Eukaryot. Microbiol.">
        <title>De novo Sequencing, Assembly and Annotation of the Transcriptome for the Free-Living Testate Amoeba Arcella intermedia.</title>
        <authorList>
            <person name="Ribeiro G.M."/>
            <person name="Porfirio-Sousa A.L."/>
            <person name="Maurer-Alcala X.X."/>
            <person name="Katz L.A."/>
            <person name="Lahr D.J.G."/>
        </authorList>
    </citation>
    <scope>NUCLEOTIDE SEQUENCE</scope>
</reference>
<dbReference type="Pfam" id="PF00618">
    <property type="entry name" value="RasGEF_N"/>
    <property type="match status" value="1"/>
</dbReference>
<dbReference type="InterPro" id="IPR036964">
    <property type="entry name" value="RASGEF_cat_dom_sf"/>
</dbReference>
<evidence type="ECO:0000313" key="6">
    <source>
        <dbReference type="EMBL" id="NDV29783.1"/>
    </source>
</evidence>
<dbReference type="CDD" id="cd06224">
    <property type="entry name" value="REM"/>
    <property type="match status" value="1"/>
</dbReference>
<dbReference type="CDD" id="cd00155">
    <property type="entry name" value="RasGEF"/>
    <property type="match status" value="1"/>
</dbReference>
<dbReference type="SMART" id="SM00147">
    <property type="entry name" value="RasGEF"/>
    <property type="match status" value="1"/>
</dbReference>
<dbReference type="SUPFAM" id="SSF48366">
    <property type="entry name" value="Ras GEF"/>
    <property type="match status" value="1"/>
</dbReference>